<keyword evidence="4" id="KW-0233">DNA recombination</keyword>
<dbReference type="PANTHER" id="PTHR33258:SF1">
    <property type="entry name" value="TRANSPOSASE INSL FOR INSERTION SEQUENCE ELEMENT IS186A-RELATED"/>
    <property type="match status" value="1"/>
</dbReference>
<comment type="similarity">
    <text evidence="1">Belongs to the transposase 11 family.</text>
</comment>
<dbReference type="SUPFAM" id="SSF53098">
    <property type="entry name" value="Ribonuclease H-like"/>
    <property type="match status" value="1"/>
</dbReference>
<name>A0A2X2RR32_CAPOC</name>
<dbReference type="GO" id="GO:0006313">
    <property type="term" value="P:DNA transposition"/>
    <property type="evidence" value="ECO:0007669"/>
    <property type="project" value="InterPro"/>
</dbReference>
<dbReference type="RefSeq" id="WP_128091932.1">
    <property type="nucleotide sequence ID" value="NZ_UARG01000017.1"/>
</dbReference>
<evidence type="ECO:0000313" key="7">
    <source>
        <dbReference type="Proteomes" id="UP000249891"/>
    </source>
</evidence>
<dbReference type="EMBL" id="UARG01000017">
    <property type="protein sequence ID" value="SQA78993.1"/>
    <property type="molecule type" value="Genomic_DNA"/>
</dbReference>
<dbReference type="InterPro" id="IPR047952">
    <property type="entry name" value="Transpos_IS4"/>
</dbReference>
<dbReference type="PANTHER" id="PTHR33258">
    <property type="entry name" value="TRANSPOSASE INSL FOR INSERTION SEQUENCE ELEMENT IS186A-RELATED"/>
    <property type="match status" value="1"/>
</dbReference>
<evidence type="ECO:0000256" key="1">
    <source>
        <dbReference type="ARBA" id="ARBA00010075"/>
    </source>
</evidence>
<evidence type="ECO:0000313" key="6">
    <source>
        <dbReference type="EMBL" id="SQA78993.1"/>
    </source>
</evidence>
<protein>
    <submittedName>
        <fullName evidence="6">Transposase</fullName>
    </submittedName>
</protein>
<dbReference type="GO" id="GO:0004803">
    <property type="term" value="F:transposase activity"/>
    <property type="evidence" value="ECO:0007669"/>
    <property type="project" value="InterPro"/>
</dbReference>
<feature type="domain" description="Transposase IS4-like" evidence="5">
    <location>
        <begin position="126"/>
        <end position="342"/>
    </location>
</feature>
<keyword evidence="2" id="KW-0815">Transposition</keyword>
<dbReference type="InterPro" id="IPR002559">
    <property type="entry name" value="Transposase_11"/>
</dbReference>
<dbReference type="AlphaFoldDB" id="A0A2X2RR32"/>
<evidence type="ECO:0000256" key="4">
    <source>
        <dbReference type="ARBA" id="ARBA00023172"/>
    </source>
</evidence>
<reference evidence="6 7" key="1">
    <citation type="submission" date="2018-06" db="EMBL/GenBank/DDBJ databases">
        <authorList>
            <consortium name="Pathogen Informatics"/>
            <person name="Doyle S."/>
        </authorList>
    </citation>
    <scope>NUCLEOTIDE SEQUENCE [LARGE SCALE GENOMIC DNA]</scope>
    <source>
        <strain evidence="6 7">NCTC11546</strain>
    </source>
</reference>
<dbReference type="GO" id="GO:0003677">
    <property type="term" value="F:DNA binding"/>
    <property type="evidence" value="ECO:0007669"/>
    <property type="project" value="UniProtKB-KW"/>
</dbReference>
<evidence type="ECO:0000259" key="5">
    <source>
        <dbReference type="Pfam" id="PF01609"/>
    </source>
</evidence>
<dbReference type="Pfam" id="PF01609">
    <property type="entry name" value="DDE_Tnp_1"/>
    <property type="match status" value="1"/>
</dbReference>
<dbReference type="Proteomes" id="UP000249891">
    <property type="component" value="Unassembled WGS sequence"/>
</dbReference>
<gene>
    <name evidence="6" type="ORF">NCTC11546_02245</name>
</gene>
<evidence type="ECO:0000256" key="3">
    <source>
        <dbReference type="ARBA" id="ARBA00023125"/>
    </source>
</evidence>
<accession>A0A2X2RR32</accession>
<dbReference type="NCBIfam" id="NF033592">
    <property type="entry name" value="transpos_IS4_1"/>
    <property type="match status" value="1"/>
</dbReference>
<keyword evidence="3" id="KW-0238">DNA-binding</keyword>
<proteinExistence type="inferred from homology"/>
<evidence type="ECO:0000256" key="2">
    <source>
        <dbReference type="ARBA" id="ARBA00022578"/>
    </source>
</evidence>
<dbReference type="InterPro" id="IPR012337">
    <property type="entry name" value="RNaseH-like_sf"/>
</dbReference>
<dbReference type="Gene3D" id="3.90.350.10">
    <property type="entry name" value="Transposase Inhibitor Protein From Tn5, Chain A, domain 1"/>
    <property type="match status" value="1"/>
</dbReference>
<sequence>MTTIIKNRKRISNIFSKIEDKELEFLVKETGVDKYSKKLKGIEIFKLLIFGALTDDRASLRTFENFYITNFFKMIAKISLTKVISHSSIAERIAKINVVFFERLFAYCVKKYAPFLEEGITSKISSYDSTIVSISSKLLHLGMQNGQKNKKDEQGKLSLKFTIGFSNLPFKCKIHHQQEMISEDLALGDILKEHTANKKDIAVFDRGMKDRKVMDELSDEQTQYFVTRIYKDSKYILAEGSQVKKLAEQDEHLRLISSQKVHLFTKSQKKTKNTFRLIEGRLLKKDEKRGEIKEEKILFLSNLTDDFSDEQIAGIYRNRWKIEQYFRFIKQELNFKHFFFKKSQWHTSDDVCDINSINITIDIHKRRRIERL</sequence>
<organism evidence="6 7">
    <name type="scientific">Capnocytophaga ochracea</name>
    <dbReference type="NCBI Taxonomy" id="1018"/>
    <lineage>
        <taxon>Bacteria</taxon>
        <taxon>Pseudomonadati</taxon>
        <taxon>Bacteroidota</taxon>
        <taxon>Flavobacteriia</taxon>
        <taxon>Flavobacteriales</taxon>
        <taxon>Flavobacteriaceae</taxon>
        <taxon>Capnocytophaga</taxon>
    </lineage>
</organism>